<keyword evidence="3" id="KW-1185">Reference proteome</keyword>
<proteinExistence type="predicted"/>
<dbReference type="KEGG" id="paby:Ga0080574_TMP2337"/>
<evidence type="ECO:0000259" key="1">
    <source>
        <dbReference type="Pfam" id="PF10135"/>
    </source>
</evidence>
<protein>
    <submittedName>
        <fullName evidence="2">Rod binding protein</fullName>
    </submittedName>
</protein>
<gene>
    <name evidence="2" type="ORF">Ga0080574_TMP2337</name>
</gene>
<organism evidence="2 3">
    <name type="scientific">Salipiger abyssi</name>
    <dbReference type="NCBI Taxonomy" id="1250539"/>
    <lineage>
        <taxon>Bacteria</taxon>
        <taxon>Pseudomonadati</taxon>
        <taxon>Pseudomonadota</taxon>
        <taxon>Alphaproteobacteria</taxon>
        <taxon>Rhodobacterales</taxon>
        <taxon>Roseobacteraceae</taxon>
        <taxon>Salipiger</taxon>
    </lineage>
</organism>
<dbReference type="EMBL" id="CP015093">
    <property type="protein sequence ID" value="APZ52671.1"/>
    <property type="molecule type" value="Genomic_DNA"/>
</dbReference>
<sequence length="87" mass="9278">MMEINGPPPPTRPDPLRSAAVALEASFLTEMLKAAGFGESRDAFGGGAGEEQFASFLRREHAQTLAETGGIGLAESLYHALKDRMDD</sequence>
<dbReference type="AlphaFoldDB" id="A0A1P8UTG6"/>
<dbReference type="Pfam" id="PF10135">
    <property type="entry name" value="Rod-binding"/>
    <property type="match status" value="1"/>
</dbReference>
<evidence type="ECO:0000313" key="3">
    <source>
        <dbReference type="Proteomes" id="UP000187059"/>
    </source>
</evidence>
<name>A0A1P8UTG6_9RHOB</name>
<dbReference type="STRING" id="1250539.Ga0080574_TMP2337"/>
<dbReference type="InterPro" id="IPR019301">
    <property type="entry name" value="Flagellar_prot_FlgJ_N"/>
</dbReference>
<feature type="domain" description="Flagellar protein FlgJ N-terminal" evidence="1">
    <location>
        <begin position="31"/>
        <end position="78"/>
    </location>
</feature>
<dbReference type="Proteomes" id="UP000187059">
    <property type="component" value="Chromosome"/>
</dbReference>
<reference evidence="2 3" key="1">
    <citation type="submission" date="2016-04" db="EMBL/GenBank/DDBJ databases">
        <title>Deep-sea bacteria in the southern Pacific.</title>
        <authorList>
            <person name="Tang K."/>
        </authorList>
    </citation>
    <scope>NUCLEOTIDE SEQUENCE [LARGE SCALE GENOMIC DNA]</scope>
    <source>
        <strain evidence="2 3">JLT2014</strain>
    </source>
</reference>
<accession>A0A1P8UTG6</accession>
<evidence type="ECO:0000313" key="2">
    <source>
        <dbReference type="EMBL" id="APZ52671.1"/>
    </source>
</evidence>